<keyword evidence="1" id="KW-0472">Membrane</keyword>
<feature type="transmembrane region" description="Helical" evidence="1">
    <location>
        <begin position="85"/>
        <end position="108"/>
    </location>
</feature>
<dbReference type="PANTHER" id="PTHR34609">
    <property type="entry name" value="GEO08273P1-RELATED"/>
    <property type="match status" value="1"/>
</dbReference>
<proteinExistence type="predicted"/>
<sequence>MPILDSCCRCCSLKTGTIVSGFLGIIIALSTLIVILITKVKMKTIVMDTLHSDVVKIILAVNLAMTVLISTLLIVGALKRNRWMMLPWVILAIILAIGLLVSVIYTSVEFYIHKDILNGTLWLVLGLIAVAIYTYLWLVVFSYYQLITQEKNRGPYGRPMYQYHR</sequence>
<dbReference type="InterPro" id="IPR031720">
    <property type="entry name" value="DUF4728"/>
</dbReference>
<organism evidence="2">
    <name type="scientific">Menopon gallinae</name>
    <name type="common">poultry shaft louse</name>
    <dbReference type="NCBI Taxonomy" id="328185"/>
    <lineage>
        <taxon>Eukaryota</taxon>
        <taxon>Metazoa</taxon>
        <taxon>Ecdysozoa</taxon>
        <taxon>Arthropoda</taxon>
        <taxon>Hexapoda</taxon>
        <taxon>Insecta</taxon>
        <taxon>Pterygota</taxon>
        <taxon>Neoptera</taxon>
        <taxon>Paraneoptera</taxon>
        <taxon>Psocodea</taxon>
        <taxon>Troctomorpha</taxon>
        <taxon>Phthiraptera</taxon>
        <taxon>Amblycera</taxon>
        <taxon>Menoponidae</taxon>
        <taxon>Menopon</taxon>
    </lineage>
</organism>
<dbReference type="PANTHER" id="PTHR34609:SF17">
    <property type="entry name" value="GEO08273P1-RELATED"/>
    <property type="match status" value="1"/>
</dbReference>
<feature type="transmembrane region" description="Helical" evidence="1">
    <location>
        <begin position="57"/>
        <end position="78"/>
    </location>
</feature>
<feature type="transmembrane region" description="Helical" evidence="1">
    <location>
        <begin position="18"/>
        <end position="37"/>
    </location>
</feature>
<gene>
    <name evidence="2" type="ORF">PYX00_000395</name>
</gene>
<keyword evidence="1" id="KW-1133">Transmembrane helix</keyword>
<dbReference type="Pfam" id="PF15860">
    <property type="entry name" value="DUF4728"/>
    <property type="match status" value="1"/>
</dbReference>
<evidence type="ECO:0000313" key="2">
    <source>
        <dbReference type="EMBL" id="KAL0278627.1"/>
    </source>
</evidence>
<keyword evidence="1" id="KW-0812">Transmembrane</keyword>
<evidence type="ECO:0008006" key="3">
    <source>
        <dbReference type="Google" id="ProtNLM"/>
    </source>
</evidence>
<reference evidence="2" key="1">
    <citation type="journal article" date="2024" name="Gigascience">
        <title>Chromosome-level genome of the poultry shaft louse Menopon gallinae provides insight into the host-switching and adaptive evolution of parasitic lice.</title>
        <authorList>
            <person name="Xu Y."/>
            <person name="Ma L."/>
            <person name="Liu S."/>
            <person name="Liang Y."/>
            <person name="Liu Q."/>
            <person name="He Z."/>
            <person name="Tian L."/>
            <person name="Duan Y."/>
            <person name="Cai W."/>
            <person name="Li H."/>
            <person name="Song F."/>
        </authorList>
    </citation>
    <scope>NUCLEOTIDE SEQUENCE</scope>
    <source>
        <strain evidence="2">Cailab_2023a</strain>
    </source>
</reference>
<dbReference type="EMBL" id="JARGDH010000001">
    <property type="protein sequence ID" value="KAL0278627.1"/>
    <property type="molecule type" value="Genomic_DNA"/>
</dbReference>
<protein>
    <recommendedName>
        <fullName evidence="3">Lysosomal-associated transmembrane protein 4B</fullName>
    </recommendedName>
</protein>
<dbReference type="AlphaFoldDB" id="A0AAW2I933"/>
<name>A0AAW2I933_9NEOP</name>
<feature type="transmembrane region" description="Helical" evidence="1">
    <location>
        <begin position="120"/>
        <end position="144"/>
    </location>
</feature>
<accession>A0AAW2I933</accession>
<dbReference type="InterPro" id="IPR053077">
    <property type="entry name" value="MARVEL_domain_protein_3"/>
</dbReference>
<evidence type="ECO:0000256" key="1">
    <source>
        <dbReference type="SAM" id="Phobius"/>
    </source>
</evidence>
<comment type="caution">
    <text evidence="2">The sequence shown here is derived from an EMBL/GenBank/DDBJ whole genome shotgun (WGS) entry which is preliminary data.</text>
</comment>